<feature type="compositionally biased region" description="Basic residues" evidence="1">
    <location>
        <begin position="85"/>
        <end position="94"/>
    </location>
</feature>
<proteinExistence type="predicted"/>
<evidence type="ECO:0000256" key="1">
    <source>
        <dbReference type="SAM" id="MobiDB-lite"/>
    </source>
</evidence>
<gene>
    <name evidence="2" type="ORF">AVDCRST_MAG67-1406</name>
</gene>
<feature type="non-terminal residue" evidence="2">
    <location>
        <position position="155"/>
    </location>
</feature>
<protein>
    <submittedName>
        <fullName evidence="2">Uncharacterized protein</fullName>
    </submittedName>
</protein>
<evidence type="ECO:0000313" key="2">
    <source>
        <dbReference type="EMBL" id="CAA9491503.1"/>
    </source>
</evidence>
<feature type="compositionally biased region" description="Pro residues" evidence="1">
    <location>
        <begin position="95"/>
        <end position="107"/>
    </location>
</feature>
<feature type="region of interest" description="Disordered" evidence="1">
    <location>
        <begin position="56"/>
        <end position="110"/>
    </location>
</feature>
<feature type="non-terminal residue" evidence="2">
    <location>
        <position position="1"/>
    </location>
</feature>
<dbReference type="AlphaFoldDB" id="A0A6J4SEL3"/>
<reference evidence="2" key="1">
    <citation type="submission" date="2020-02" db="EMBL/GenBank/DDBJ databases">
        <authorList>
            <person name="Meier V. D."/>
        </authorList>
    </citation>
    <scope>NUCLEOTIDE SEQUENCE</scope>
    <source>
        <strain evidence="2">AVDCRST_MAG67</strain>
    </source>
</reference>
<name>A0A6J4SEL3_9ACTN</name>
<sequence>ADTCSHRRRRGHDRRMALRGEVLNLRCDRSFGPCDGSLGGDGGRGARRVLLLRRGRTGRRGRARGRHLGHRLRHEARADGPRTRSALRGRHPRVRPSPPRPAAPAPVRPGVERALAQGCLGARLRRRVGVAQRRRALPRDGALGARPSRRRDPGV</sequence>
<dbReference type="EMBL" id="CADCVQ010000063">
    <property type="protein sequence ID" value="CAA9491503.1"/>
    <property type="molecule type" value="Genomic_DNA"/>
</dbReference>
<feature type="compositionally biased region" description="Basic residues" evidence="1">
    <location>
        <begin position="56"/>
        <end position="74"/>
    </location>
</feature>
<feature type="region of interest" description="Disordered" evidence="1">
    <location>
        <begin position="131"/>
        <end position="155"/>
    </location>
</feature>
<organism evidence="2">
    <name type="scientific">uncultured Solirubrobacteraceae bacterium</name>
    <dbReference type="NCBI Taxonomy" id="1162706"/>
    <lineage>
        <taxon>Bacteria</taxon>
        <taxon>Bacillati</taxon>
        <taxon>Actinomycetota</taxon>
        <taxon>Thermoleophilia</taxon>
        <taxon>Solirubrobacterales</taxon>
        <taxon>Solirubrobacteraceae</taxon>
        <taxon>environmental samples</taxon>
    </lineage>
</organism>
<accession>A0A6J4SEL3</accession>